<organism evidence="1 2">
    <name type="scientific">Deinococcus detaillensis</name>
    <dbReference type="NCBI Taxonomy" id="2592048"/>
    <lineage>
        <taxon>Bacteria</taxon>
        <taxon>Thermotogati</taxon>
        <taxon>Deinococcota</taxon>
        <taxon>Deinococci</taxon>
        <taxon>Deinococcales</taxon>
        <taxon>Deinococcaceae</taxon>
        <taxon>Deinococcus</taxon>
    </lineage>
</organism>
<dbReference type="EMBL" id="VKDB01000040">
    <property type="protein sequence ID" value="TSA79529.1"/>
    <property type="molecule type" value="Genomic_DNA"/>
</dbReference>
<keyword evidence="2" id="KW-1185">Reference proteome</keyword>
<reference evidence="1 2" key="1">
    <citation type="submission" date="2019-07" db="EMBL/GenBank/DDBJ databases">
        <title>Deinococcus detaillus sp. nov., isolated from humus soil in Antarctica.</title>
        <authorList>
            <person name="Zhang K."/>
        </authorList>
    </citation>
    <scope>NUCLEOTIDE SEQUENCE [LARGE SCALE GENOMIC DNA]</scope>
    <source>
        <strain evidence="1 2">H1</strain>
    </source>
</reference>
<dbReference type="Proteomes" id="UP000316092">
    <property type="component" value="Unassembled WGS sequence"/>
</dbReference>
<name>A0A553UH28_9DEIO</name>
<comment type="caution">
    <text evidence="1">The sequence shown here is derived from an EMBL/GenBank/DDBJ whole genome shotgun (WGS) entry which is preliminary data.</text>
</comment>
<sequence>MTINSSKLTNERDIRDFISKGGTVPGDHDADQDEAKKVQLRLYPVTISDIDAAREKRKKGKKLSRHAWILAAIEEKLVRDG</sequence>
<proteinExistence type="predicted"/>
<gene>
    <name evidence="1" type="ORF">FNU79_17720</name>
</gene>
<protein>
    <submittedName>
        <fullName evidence="1">Uncharacterized protein</fullName>
    </submittedName>
</protein>
<evidence type="ECO:0000313" key="2">
    <source>
        <dbReference type="Proteomes" id="UP000316092"/>
    </source>
</evidence>
<accession>A0A553UH28</accession>
<dbReference type="AlphaFoldDB" id="A0A553UH28"/>
<evidence type="ECO:0000313" key="1">
    <source>
        <dbReference type="EMBL" id="TSA79529.1"/>
    </source>
</evidence>